<keyword evidence="2" id="KW-1185">Reference proteome</keyword>
<evidence type="ECO:0000313" key="2">
    <source>
        <dbReference type="Proteomes" id="UP000001250"/>
    </source>
</evidence>
<accession>Q0GXT9</accession>
<organism evidence="1 2">
    <name type="scientific">Lactococcus phage Q54</name>
    <dbReference type="NCBI Taxonomy" id="382685"/>
    <lineage>
        <taxon>Viruses</taxon>
        <taxon>Duplodnaviria</taxon>
        <taxon>Heunggongvirae</taxon>
        <taxon>Uroviricota</taxon>
        <taxon>Caudoviricetes</taxon>
        <taxon>Questintvirus</taxon>
        <taxon>Questintvirus Q54</taxon>
    </lineage>
</organism>
<dbReference type="GeneID" id="5130607"/>
<dbReference type="KEGG" id="vg:5130607"/>
<sequence length="125" mass="13806">MIQEIYTQFGIQLITLVIMVFSLPLINLAYYRKNIKPPFHEQMLAALVTVVGAVIGSVLAYLNGIGGYVNFAIYALMGVYFLALLTMFGQLNPVLAPLVKKVIKILDKNGDGTIDVLDPKDTEEK</sequence>
<evidence type="ECO:0000313" key="1">
    <source>
        <dbReference type="EMBL" id="ABF22587.1"/>
    </source>
</evidence>
<dbReference type="EMBL" id="DQ490056">
    <property type="protein sequence ID" value="ABF22587.1"/>
    <property type="molecule type" value="Genomic_DNA"/>
</dbReference>
<name>Q0GXT9_9CAUD</name>
<reference evidence="1 2" key="1">
    <citation type="journal article" date="2006" name="J. Bacteriol.">
        <title>Genome sequence and global gene expression of Q54, a new phage species linking the 936 and c2 phage species of Lactococcus lactis.</title>
        <authorList>
            <person name="Fortier L.C."/>
            <person name="Bransi A."/>
            <person name="Moineau S."/>
        </authorList>
    </citation>
    <scope>NUCLEOTIDE SEQUENCE</scope>
</reference>
<dbReference type="RefSeq" id="YP_762602.1">
    <property type="nucleotide sequence ID" value="NC_008364.1"/>
</dbReference>
<dbReference type="Proteomes" id="UP000001250">
    <property type="component" value="Segment"/>
</dbReference>
<proteinExistence type="predicted"/>
<protein>
    <submittedName>
        <fullName evidence="1">Holin</fullName>
    </submittedName>
</protein>